<accession>A0A5C5WWI3</accession>
<dbReference type="EMBL" id="SJPI01000001">
    <property type="protein sequence ID" value="TWT54222.1"/>
    <property type="molecule type" value="Genomic_DNA"/>
</dbReference>
<dbReference type="InterPro" id="IPR022655">
    <property type="entry name" value="DUF1553"/>
</dbReference>
<feature type="domain" description="Cytochrome C Planctomycete-type" evidence="3">
    <location>
        <begin position="55"/>
        <end position="111"/>
    </location>
</feature>
<dbReference type="Pfam" id="PF13385">
    <property type="entry name" value="Laminin_G_3"/>
    <property type="match status" value="1"/>
</dbReference>
<organism evidence="4 5">
    <name type="scientific">Rubripirellula amarantea</name>
    <dbReference type="NCBI Taxonomy" id="2527999"/>
    <lineage>
        <taxon>Bacteria</taxon>
        <taxon>Pseudomonadati</taxon>
        <taxon>Planctomycetota</taxon>
        <taxon>Planctomycetia</taxon>
        <taxon>Pirellulales</taxon>
        <taxon>Pirellulaceae</taxon>
        <taxon>Rubripirellula</taxon>
    </lineage>
</organism>
<proteinExistence type="predicted"/>
<dbReference type="SUPFAM" id="SSF46626">
    <property type="entry name" value="Cytochrome c"/>
    <property type="match status" value="1"/>
</dbReference>
<evidence type="ECO:0000259" key="1">
    <source>
        <dbReference type="Pfam" id="PF07583"/>
    </source>
</evidence>
<protein>
    <submittedName>
        <fullName evidence="4">Planctomycete cytochrome C</fullName>
    </submittedName>
</protein>
<dbReference type="InterPro" id="IPR011429">
    <property type="entry name" value="Cyt_c_Planctomycete-type"/>
</dbReference>
<gene>
    <name evidence="4" type="ORF">Pla22_18570</name>
</gene>
<reference evidence="4 5" key="1">
    <citation type="submission" date="2019-02" db="EMBL/GenBank/DDBJ databases">
        <title>Deep-cultivation of Planctomycetes and their phenomic and genomic characterization uncovers novel biology.</title>
        <authorList>
            <person name="Wiegand S."/>
            <person name="Jogler M."/>
            <person name="Boedeker C."/>
            <person name="Pinto D."/>
            <person name="Vollmers J."/>
            <person name="Rivas-Marin E."/>
            <person name="Kohn T."/>
            <person name="Peeters S.H."/>
            <person name="Heuer A."/>
            <person name="Rast P."/>
            <person name="Oberbeckmann S."/>
            <person name="Bunk B."/>
            <person name="Jeske O."/>
            <person name="Meyerdierks A."/>
            <person name="Storesund J.E."/>
            <person name="Kallscheuer N."/>
            <person name="Luecker S."/>
            <person name="Lage O.M."/>
            <person name="Pohl T."/>
            <person name="Merkel B.J."/>
            <person name="Hornburger P."/>
            <person name="Mueller R.-W."/>
            <person name="Bruemmer F."/>
            <person name="Labrenz M."/>
            <person name="Spormann A.M."/>
            <person name="Op Den Camp H."/>
            <person name="Overmann J."/>
            <person name="Amann R."/>
            <person name="Jetten M.S.M."/>
            <person name="Mascher T."/>
            <person name="Medema M.H."/>
            <person name="Devos D.P."/>
            <person name="Kaster A.-K."/>
            <person name="Ovreas L."/>
            <person name="Rohde M."/>
            <person name="Galperin M.Y."/>
            <person name="Jogler C."/>
        </authorList>
    </citation>
    <scope>NUCLEOTIDE SEQUENCE [LARGE SCALE GENOMIC DNA]</scope>
    <source>
        <strain evidence="4 5">Pla22</strain>
    </source>
</reference>
<dbReference type="Gene3D" id="2.60.120.200">
    <property type="match status" value="1"/>
</dbReference>
<dbReference type="SUPFAM" id="SSF49899">
    <property type="entry name" value="Concanavalin A-like lectins/glucanases"/>
    <property type="match status" value="1"/>
</dbReference>
<feature type="domain" description="DUF1553" evidence="2">
    <location>
        <begin position="774"/>
        <end position="1032"/>
    </location>
</feature>
<dbReference type="Pfam" id="PF07635">
    <property type="entry name" value="PSCyt1"/>
    <property type="match status" value="1"/>
</dbReference>
<dbReference type="InterPro" id="IPR013320">
    <property type="entry name" value="ConA-like_dom_sf"/>
</dbReference>
<dbReference type="GO" id="GO:0020037">
    <property type="term" value="F:heme binding"/>
    <property type="evidence" value="ECO:0007669"/>
    <property type="project" value="InterPro"/>
</dbReference>
<dbReference type="Proteomes" id="UP000316598">
    <property type="component" value="Unassembled WGS sequence"/>
</dbReference>
<evidence type="ECO:0000313" key="5">
    <source>
        <dbReference type="Proteomes" id="UP000316598"/>
    </source>
</evidence>
<evidence type="ECO:0000313" key="4">
    <source>
        <dbReference type="EMBL" id="TWT54222.1"/>
    </source>
</evidence>
<dbReference type="InterPro" id="IPR036909">
    <property type="entry name" value="Cyt_c-like_dom_sf"/>
</dbReference>
<keyword evidence="5" id="KW-1185">Reference proteome</keyword>
<dbReference type="Pfam" id="PF07587">
    <property type="entry name" value="PSD1"/>
    <property type="match status" value="1"/>
</dbReference>
<feature type="domain" description="DUF1549" evidence="1">
    <location>
        <begin position="160"/>
        <end position="369"/>
    </location>
</feature>
<sequence>MVLSWFPSAFPFARGKRCSAIFLSLLVWWGPESACGEDDLVEYNRDVRPILAGHCFACHGLDNLARQADLRLDLRDDAIDGGALVPGDPDASELIARVLTDASDEVMPPPESKKSLTDAQKQTLVRWVEQGGHYEQHWALIKPIKTTPPESVDTSWTKNPIDSFVLKRLTEQGLSPAPEASPHQLFRRLSLDITGLPPTPEDSQLFAKTYEDNPDQAMSEWIDRLMQSKAWGEHRGRYWLDAARYADTHGMHFDNYREMWPYRDWVIRSFNRNQPFDEFTIEQLAGDLLDESTTDQLIATGFQRCAMTTNEGGTIDEENLAIYAADRVQTFGWVYLGLTTNCCQCHDHKFDPISIKDYYSLAAFFRNTTQPAKDRNAKDGGGPTIVVPSEMDMPRWSVIDNEISTAKTKRDDHVVQATTSFEQWLGGASVEASPSNASSAVLDSIERLEPVLGRLARIRLDGDQKEDLKLALNRQSASYLPAATGELEWVSEGASGESVRFRSGHTIEVGELGDFAVQDAFSVSAWVRVSNLDQSAAVVARMDDQNKHRGWDLFTSAGKLSFHLIHAWPEKALKVSTKAKALKANQWHHICVTYDGSTKPDGVKVYIDASDQPLQVDNDSLEINSDVRTTTPFRIGQRSHGSIFEGGSVQDVQIFSRVLEPSEAVFIGNAPALKKALLKKATDRSEEERKQLLDHFLKHNDPTYVALNDEVVRLETERAGIVDRSPLTHVQVERDDRPAMANILLRGAYDSIGEEVLAETPQALHPMDSALPRNRLGLAKWVVADDNPLTARVTVNRFWQEVFGQGIVTTAEDFGVMGAPPSHPELLDWLAIDFVESGWDVKRFFKQIFMSATYRQAAVTTADKLLRDRDNLLLSRGPRFRMDAEMVRDHALAASGLLSSTMFGPGTRPYQPTNIWNMVGLPGGDTREYEPDTGEGVYRRSLYNFWKRMSPPPSLETFNAPNREVCTVRRERTNTPLQALVTLNDPQFVEAARKLAELAIAQCGDNDREILGLMYWRVLGRPIHEDEFEVIMQTKRDLVAHYKAHPGDASKLLNVGQSDMNPKIELVSLATWTLTANQLMNLDETLCK</sequence>
<dbReference type="GO" id="GO:0009055">
    <property type="term" value="F:electron transfer activity"/>
    <property type="evidence" value="ECO:0007669"/>
    <property type="project" value="InterPro"/>
</dbReference>
<evidence type="ECO:0000259" key="3">
    <source>
        <dbReference type="Pfam" id="PF07635"/>
    </source>
</evidence>
<dbReference type="InterPro" id="IPR011444">
    <property type="entry name" value="DUF1549"/>
</dbReference>
<comment type="caution">
    <text evidence="4">The sequence shown here is derived from an EMBL/GenBank/DDBJ whole genome shotgun (WGS) entry which is preliminary data.</text>
</comment>
<dbReference type="PANTHER" id="PTHR35889">
    <property type="entry name" value="CYCLOINULO-OLIGOSACCHARIDE FRUCTANOTRANSFERASE-RELATED"/>
    <property type="match status" value="1"/>
</dbReference>
<dbReference type="PANTHER" id="PTHR35889:SF3">
    <property type="entry name" value="F-BOX DOMAIN-CONTAINING PROTEIN"/>
    <property type="match status" value="1"/>
</dbReference>
<evidence type="ECO:0000259" key="2">
    <source>
        <dbReference type="Pfam" id="PF07587"/>
    </source>
</evidence>
<name>A0A5C5WWI3_9BACT</name>
<dbReference type="Pfam" id="PF07583">
    <property type="entry name" value="PSCyt2"/>
    <property type="match status" value="1"/>
</dbReference>
<dbReference type="AlphaFoldDB" id="A0A5C5WWI3"/>